<organism evidence="3 4">
    <name type="scientific">Bifidobacterium castoris</name>
    <dbReference type="NCBI Taxonomy" id="2306972"/>
    <lineage>
        <taxon>Bacteria</taxon>
        <taxon>Bacillati</taxon>
        <taxon>Actinomycetota</taxon>
        <taxon>Actinomycetes</taxon>
        <taxon>Bifidobacteriales</taxon>
        <taxon>Bifidobacteriaceae</taxon>
        <taxon>Bifidobacterium</taxon>
    </lineage>
</organism>
<evidence type="ECO:0000313" key="4">
    <source>
        <dbReference type="Proteomes" id="UP000288052"/>
    </source>
</evidence>
<name>A0A430FAP9_9BIFI</name>
<dbReference type="Proteomes" id="UP000288052">
    <property type="component" value="Unassembled WGS sequence"/>
</dbReference>
<gene>
    <name evidence="3" type="ORF">D2E22_0362</name>
</gene>
<dbReference type="PANTHER" id="PTHR33570:SF2">
    <property type="entry name" value="CARBOXYMUCONOLACTONE DECARBOXYLASE-LIKE DOMAIN-CONTAINING PROTEIN"/>
    <property type="match status" value="1"/>
</dbReference>
<dbReference type="OrthoDB" id="9802489at2"/>
<accession>A0A430FAP9</accession>
<dbReference type="GO" id="GO:0051920">
    <property type="term" value="F:peroxiredoxin activity"/>
    <property type="evidence" value="ECO:0007669"/>
    <property type="project" value="InterPro"/>
</dbReference>
<evidence type="ECO:0000313" key="3">
    <source>
        <dbReference type="EMBL" id="RSX49901.1"/>
    </source>
</evidence>
<keyword evidence="4" id="KW-1185">Reference proteome</keyword>
<reference evidence="3 4" key="1">
    <citation type="submission" date="2018-09" db="EMBL/GenBank/DDBJ databases">
        <title>Characterization of the phylogenetic diversity of five novel species belonging to the genus Bifidobacterium.</title>
        <authorList>
            <person name="Lugli G.A."/>
            <person name="Duranti S."/>
            <person name="Milani C."/>
        </authorList>
    </citation>
    <scope>NUCLEOTIDE SEQUENCE [LARGE SCALE GENOMIC DNA]</scope>
    <source>
        <strain evidence="3 4">2020B</strain>
    </source>
</reference>
<evidence type="ECO:0000259" key="2">
    <source>
        <dbReference type="Pfam" id="PF02627"/>
    </source>
</evidence>
<feature type="domain" description="Carboxymuconolactone decarboxylase-like" evidence="2">
    <location>
        <begin position="170"/>
        <end position="246"/>
    </location>
</feature>
<comment type="caution">
    <text evidence="3">The sequence shown here is derived from an EMBL/GenBank/DDBJ whole genome shotgun (WGS) entry which is preliminary data.</text>
</comment>
<dbReference type="InterPro" id="IPR052512">
    <property type="entry name" value="4CMD/NDH-1_regulator"/>
</dbReference>
<dbReference type="Gene3D" id="1.20.1290.10">
    <property type="entry name" value="AhpD-like"/>
    <property type="match status" value="1"/>
</dbReference>
<sequence>MFEELHRKMNHFWNDDRTLAQTDPEYIALFSRFAYDEVVREPEANDPKLGEADRCLAIIAAIIGAQGMDAFEMMLPVAYRTGVTSVQLKEVIYQATPYAGFAHALPYLRKLNDFLNAENVAMPLPGQDTVPDDGRMAAGQRIEMRLFGDVMRDFPHKGPEDTRHINAWLTDDCFGGYYTRGGLTLAQREMVTFCLLIGQGGCEAQERAHIRANLRLGNDEHFLIAVVSQCLPYIGYPRALNAIACIRTVLGEHDAEPDYETGAEPGGGASARRDGE</sequence>
<dbReference type="AlphaFoldDB" id="A0A430FAP9"/>
<dbReference type="InterPro" id="IPR003779">
    <property type="entry name" value="CMD-like"/>
</dbReference>
<protein>
    <submittedName>
        <fullName evidence="3">Carboxymuconolactone decarboxylase</fullName>
    </submittedName>
</protein>
<evidence type="ECO:0000256" key="1">
    <source>
        <dbReference type="SAM" id="MobiDB-lite"/>
    </source>
</evidence>
<dbReference type="InterPro" id="IPR029032">
    <property type="entry name" value="AhpD-like"/>
</dbReference>
<dbReference type="SUPFAM" id="SSF69118">
    <property type="entry name" value="AhpD-like"/>
    <property type="match status" value="1"/>
</dbReference>
<proteinExistence type="predicted"/>
<feature type="domain" description="Carboxymuconolactone decarboxylase-like" evidence="2">
    <location>
        <begin position="39"/>
        <end position="105"/>
    </location>
</feature>
<dbReference type="Pfam" id="PF02627">
    <property type="entry name" value="CMD"/>
    <property type="match status" value="2"/>
</dbReference>
<dbReference type="EMBL" id="QXGI01000001">
    <property type="protein sequence ID" value="RSX49901.1"/>
    <property type="molecule type" value="Genomic_DNA"/>
</dbReference>
<dbReference type="PANTHER" id="PTHR33570">
    <property type="entry name" value="4-CARBOXYMUCONOLACTONE DECARBOXYLASE FAMILY PROTEIN"/>
    <property type="match status" value="1"/>
</dbReference>
<feature type="region of interest" description="Disordered" evidence="1">
    <location>
        <begin position="256"/>
        <end position="276"/>
    </location>
</feature>
<dbReference type="RefSeq" id="WP_126031400.1">
    <property type="nucleotide sequence ID" value="NZ_QXGI01000001.1"/>
</dbReference>